<protein>
    <recommendedName>
        <fullName evidence="4">DNA polymerase sliding clamp</fullName>
    </recommendedName>
    <alternativeName>
        <fullName evidence="4">Proliferating cell nuclear antigen homolog</fullName>
        <shortName evidence="4">PCNA</shortName>
    </alternativeName>
</protein>
<evidence type="ECO:0000256" key="2">
    <source>
        <dbReference type="ARBA" id="ARBA00022705"/>
    </source>
</evidence>
<dbReference type="GO" id="GO:0003677">
    <property type="term" value="F:DNA binding"/>
    <property type="evidence" value="ECO:0007669"/>
    <property type="project" value="UniProtKB-UniRule"/>
</dbReference>
<dbReference type="SUPFAM" id="SSF55979">
    <property type="entry name" value="DNA clamp"/>
    <property type="match status" value="1"/>
</dbReference>
<evidence type="ECO:0000256" key="6">
    <source>
        <dbReference type="RuleBase" id="RU003673"/>
    </source>
</evidence>
<dbReference type="PRINTS" id="PR00339">
    <property type="entry name" value="PCNACYCLIN"/>
</dbReference>
<organism evidence="9">
    <name type="scientific">Candidatus Methanophaga sp. ANME-1 ERB7</name>
    <dbReference type="NCBI Taxonomy" id="2759913"/>
    <lineage>
        <taxon>Archaea</taxon>
        <taxon>Methanobacteriati</taxon>
        <taxon>Methanobacteriota</taxon>
        <taxon>Stenosarchaea group</taxon>
        <taxon>Methanomicrobia</taxon>
        <taxon>Candidatus Methanophagales</taxon>
        <taxon>Candidatus Methanophagaceae</taxon>
        <taxon>Candidatus Methanophaga</taxon>
    </lineage>
</organism>
<keyword evidence="2 4" id="KW-0235">DNA replication</keyword>
<comment type="subunit">
    <text evidence="4">Homotrimer. The subunits circularize to form a toroid; DNA passes through its center. Replication factor C (RFC) is required to load the toroid on the DNA.</text>
</comment>
<dbReference type="Pfam" id="PF02747">
    <property type="entry name" value="PCNA_C"/>
    <property type="match status" value="1"/>
</dbReference>
<dbReference type="GO" id="GO:0006275">
    <property type="term" value="P:regulation of DNA replication"/>
    <property type="evidence" value="ECO:0007669"/>
    <property type="project" value="UniProtKB-UniRule"/>
</dbReference>
<dbReference type="PROSITE" id="PS01251">
    <property type="entry name" value="PCNA_1"/>
    <property type="match status" value="1"/>
</dbReference>
<comment type="function">
    <text evidence="6">Sliding clamp subunit. Responsible for tethering the catalytic subunit of DNA polymerase to DNA during high-speed replication.</text>
</comment>
<dbReference type="HAMAP" id="MF_00317">
    <property type="entry name" value="DNApol_clamp_arch"/>
    <property type="match status" value="1"/>
</dbReference>
<name>A0A7G9Z2U7_9EURY</name>
<feature type="domain" description="Proliferating cell nuclear antigen PCNA N-terminal" evidence="7">
    <location>
        <begin position="1"/>
        <end position="59"/>
    </location>
</feature>
<dbReference type="InterPro" id="IPR022659">
    <property type="entry name" value="Pr_cel_nuc_antig_CS"/>
</dbReference>
<evidence type="ECO:0000259" key="8">
    <source>
        <dbReference type="Pfam" id="PF02747"/>
    </source>
</evidence>
<dbReference type="InterPro" id="IPR022649">
    <property type="entry name" value="Pr_cel_nuc_antig_C"/>
</dbReference>
<dbReference type="GO" id="GO:0006272">
    <property type="term" value="P:leading strand elongation"/>
    <property type="evidence" value="ECO:0007669"/>
    <property type="project" value="TreeGrafter"/>
</dbReference>
<comment type="similarity">
    <text evidence="1 4 5">Belongs to the PCNA family.</text>
</comment>
<dbReference type="EMBL" id="MT631586">
    <property type="protein sequence ID" value="QNO54581.1"/>
    <property type="molecule type" value="Genomic_DNA"/>
</dbReference>
<comment type="function">
    <text evidence="4">Sliding clamp subunit that acts as a moving platform for DNA processing. Responsible for tethering the catalytic subunit of DNA polymerase and other proteins to DNA during high-speed replication.</text>
</comment>
<evidence type="ECO:0000259" key="7">
    <source>
        <dbReference type="Pfam" id="PF00705"/>
    </source>
</evidence>
<dbReference type="Gene3D" id="3.70.10.10">
    <property type="match status" value="1"/>
</dbReference>
<dbReference type="PANTHER" id="PTHR11352:SF0">
    <property type="entry name" value="PROLIFERATING CELL NUCLEAR ANTIGEN"/>
    <property type="match status" value="1"/>
</dbReference>
<evidence type="ECO:0000313" key="9">
    <source>
        <dbReference type="EMBL" id="QNO54581.1"/>
    </source>
</evidence>
<dbReference type="PANTHER" id="PTHR11352">
    <property type="entry name" value="PROLIFERATING CELL NUCLEAR ANTIGEN"/>
    <property type="match status" value="1"/>
</dbReference>
<evidence type="ECO:0000256" key="3">
    <source>
        <dbReference type="ARBA" id="ARBA00023125"/>
    </source>
</evidence>
<evidence type="ECO:0000256" key="4">
    <source>
        <dbReference type="HAMAP-Rule" id="MF_00317"/>
    </source>
</evidence>
<keyword evidence="3 4" id="KW-0238">DNA-binding</keyword>
<dbReference type="NCBIfam" id="NF002222">
    <property type="entry name" value="PRK01115.1-5"/>
    <property type="match status" value="1"/>
</dbReference>
<dbReference type="InterPro" id="IPR046938">
    <property type="entry name" value="DNA_clamp_sf"/>
</dbReference>
<dbReference type="GO" id="GO:0030337">
    <property type="term" value="F:DNA polymerase processivity factor activity"/>
    <property type="evidence" value="ECO:0007669"/>
    <property type="project" value="UniProtKB-UniRule"/>
</dbReference>
<sequence length="268" mass="29936">MFKAKIDLTVLKECIESLTAIVDEGKFRLTESGLKLRAVDPANVAMVSFELQRDAFDLFQFAVKESGSEADTDADTEAEAESESKDEIEIGMDFVKFLGILGIGGRDEVELELDEQAQKLFTRMGSLAYTISLLDPSSLRKEPKVPELEFPVQVIIETEMFRRTIRAAEKVGDHIVLGVDGEVFYMETEGEMDKLRLGLKKDQLIQLTPGTVHSLYSLDFISAMSKGMSHVENITLNLGKDYPLRLDFEVAEGKGKVSYLLAPRIENE</sequence>
<gene>
    <name evidence="4 9" type="primary">pcn</name>
    <name evidence="9" type="ORF">KENJCFKB_00042</name>
</gene>
<evidence type="ECO:0000256" key="1">
    <source>
        <dbReference type="ARBA" id="ARBA00010462"/>
    </source>
</evidence>
<accession>A0A7G9Z2U7</accession>
<feature type="domain" description="Proliferating cell nuclear antigen PCNA C-terminal" evidence="8">
    <location>
        <begin position="144"/>
        <end position="263"/>
    </location>
</feature>
<dbReference type="CDD" id="cd00577">
    <property type="entry name" value="PCNA"/>
    <property type="match status" value="1"/>
</dbReference>
<dbReference type="Pfam" id="PF00705">
    <property type="entry name" value="PCNA_N"/>
    <property type="match status" value="1"/>
</dbReference>
<proteinExistence type="inferred from homology"/>
<evidence type="ECO:0000256" key="5">
    <source>
        <dbReference type="RuleBase" id="RU003671"/>
    </source>
</evidence>
<dbReference type="InterPro" id="IPR000730">
    <property type="entry name" value="Pr_cel_nuc_antig"/>
</dbReference>
<dbReference type="AlphaFoldDB" id="A0A7G9Z2U7"/>
<dbReference type="InterPro" id="IPR022648">
    <property type="entry name" value="Pr_cel_nuc_antig_N"/>
</dbReference>
<reference evidence="9" key="1">
    <citation type="submission" date="2020-06" db="EMBL/GenBank/DDBJ databases">
        <title>Unique genomic features of the anaerobic methanotrophic archaea.</title>
        <authorList>
            <person name="Chadwick G.L."/>
            <person name="Skennerton C.T."/>
            <person name="Laso-Perez R."/>
            <person name="Leu A.O."/>
            <person name="Speth D.R."/>
            <person name="Yu H."/>
            <person name="Morgan-Lang C."/>
            <person name="Hatzenpichler R."/>
            <person name="Goudeau D."/>
            <person name="Malmstrom R."/>
            <person name="Brazelton W.J."/>
            <person name="Woyke T."/>
            <person name="Hallam S.J."/>
            <person name="Tyson G.W."/>
            <person name="Wegener G."/>
            <person name="Boetius A."/>
            <person name="Orphan V."/>
        </authorList>
    </citation>
    <scope>NUCLEOTIDE SEQUENCE</scope>
</reference>